<dbReference type="RefSeq" id="WP_050737926.1">
    <property type="nucleotide sequence ID" value="NZ_LNZG01000045.1"/>
</dbReference>
<feature type="domain" description="Histidine kinase" evidence="7">
    <location>
        <begin position="66"/>
        <end position="250"/>
    </location>
</feature>
<name>A0A1E2SI75_LEIXY</name>
<dbReference type="InterPro" id="IPR039506">
    <property type="entry name" value="SPOB_a"/>
</dbReference>
<evidence type="ECO:0000256" key="3">
    <source>
        <dbReference type="ARBA" id="ARBA00022553"/>
    </source>
</evidence>
<evidence type="ECO:0000313" key="9">
    <source>
        <dbReference type="Proteomes" id="UP000094426"/>
    </source>
</evidence>
<dbReference type="SUPFAM" id="SSF55874">
    <property type="entry name" value="ATPase domain of HSP90 chaperone/DNA topoisomerase II/histidine kinase"/>
    <property type="match status" value="1"/>
</dbReference>
<dbReference type="Pfam" id="PF14689">
    <property type="entry name" value="SPOB_a"/>
    <property type="match status" value="1"/>
</dbReference>
<dbReference type="SMART" id="SM00387">
    <property type="entry name" value="HATPase_c"/>
    <property type="match status" value="1"/>
</dbReference>
<comment type="caution">
    <text evidence="8">The sequence shown here is derived from an EMBL/GenBank/DDBJ whole genome shotgun (WGS) entry which is preliminary data.</text>
</comment>
<comment type="catalytic activity">
    <reaction evidence="1">
        <text>ATP + protein L-histidine = ADP + protein N-phospho-L-histidine.</text>
        <dbReference type="EC" id="2.7.13.3"/>
    </reaction>
</comment>
<accession>A0A1E2SI75</accession>
<evidence type="ECO:0000259" key="7">
    <source>
        <dbReference type="PROSITE" id="PS50109"/>
    </source>
</evidence>
<dbReference type="PRINTS" id="PR00344">
    <property type="entry name" value="BCTRLSENSOR"/>
</dbReference>
<dbReference type="Gene3D" id="1.10.287.130">
    <property type="match status" value="1"/>
</dbReference>
<dbReference type="InterPro" id="IPR004358">
    <property type="entry name" value="Sig_transdc_His_kin-like_C"/>
</dbReference>
<dbReference type="EC" id="2.7.13.3" evidence="2"/>
<protein>
    <recommendedName>
        <fullName evidence="2">histidine kinase</fullName>
        <ecNumber evidence="2">2.7.13.3</ecNumber>
    </recommendedName>
</protein>
<organism evidence="8 9">
    <name type="scientific">Leifsonia xyli subsp. xyli</name>
    <dbReference type="NCBI Taxonomy" id="59736"/>
    <lineage>
        <taxon>Bacteria</taxon>
        <taxon>Bacillati</taxon>
        <taxon>Actinomycetota</taxon>
        <taxon>Actinomycetes</taxon>
        <taxon>Micrococcales</taxon>
        <taxon>Microbacteriaceae</taxon>
        <taxon>Leifsonia</taxon>
    </lineage>
</organism>
<keyword evidence="6" id="KW-0902">Two-component regulatory system</keyword>
<proteinExistence type="predicted"/>
<evidence type="ECO:0000256" key="6">
    <source>
        <dbReference type="ARBA" id="ARBA00023012"/>
    </source>
</evidence>
<dbReference type="OrthoDB" id="9792686at2"/>
<dbReference type="InterPro" id="IPR005467">
    <property type="entry name" value="His_kinase_dom"/>
</dbReference>
<dbReference type="PROSITE" id="PS50109">
    <property type="entry name" value="HIS_KIN"/>
    <property type="match status" value="1"/>
</dbReference>
<evidence type="ECO:0000313" key="8">
    <source>
        <dbReference type="EMBL" id="ODA89566.1"/>
    </source>
</evidence>
<sequence>MVEETHIAQGRMLLVNQESAVPVGRIAKAGQGAVMTIRDQSALQVLLGEVESVRTLADTLRSHSHEHANVLHTIVSLLELNRVDEAKALIAGTSHTSQDLTDSLRNRVGDPVLTALLLGKSATASERGIIFRVELEDQARLPLSGKELVTVLGNLLDNAFDAIMANEHPRAVGLTLSRSTGATLLEITDTGAGVPDQFDVFEMGSTTKTDTTTAHGIGLALVRQTVEKHGGTIHFRRQPTTVVVTLPAGAS</sequence>
<keyword evidence="3" id="KW-0597">Phosphoprotein</keyword>
<evidence type="ECO:0000256" key="4">
    <source>
        <dbReference type="ARBA" id="ARBA00022679"/>
    </source>
</evidence>
<dbReference type="PANTHER" id="PTHR43547">
    <property type="entry name" value="TWO-COMPONENT HISTIDINE KINASE"/>
    <property type="match status" value="1"/>
</dbReference>
<dbReference type="EMBL" id="LNZG01000045">
    <property type="protein sequence ID" value="ODA89566.1"/>
    <property type="molecule type" value="Genomic_DNA"/>
</dbReference>
<dbReference type="GO" id="GO:0000155">
    <property type="term" value="F:phosphorelay sensor kinase activity"/>
    <property type="evidence" value="ECO:0007669"/>
    <property type="project" value="InterPro"/>
</dbReference>
<dbReference type="Proteomes" id="UP000094426">
    <property type="component" value="Unassembled WGS sequence"/>
</dbReference>
<evidence type="ECO:0000256" key="1">
    <source>
        <dbReference type="ARBA" id="ARBA00000085"/>
    </source>
</evidence>
<dbReference type="InterPro" id="IPR003594">
    <property type="entry name" value="HATPase_dom"/>
</dbReference>
<dbReference type="Pfam" id="PF02518">
    <property type="entry name" value="HATPase_c"/>
    <property type="match status" value="1"/>
</dbReference>
<reference evidence="8 9" key="1">
    <citation type="submission" date="2015-11" db="EMBL/GenBank/DDBJ databases">
        <authorList>
            <person name="Zhang Y."/>
            <person name="Guo Z."/>
        </authorList>
    </citation>
    <scope>NUCLEOTIDE SEQUENCE [LARGE SCALE GENOMIC DNA]</scope>
    <source>
        <strain evidence="9">gdw1</strain>
    </source>
</reference>
<dbReference type="PANTHER" id="PTHR43547:SF10">
    <property type="entry name" value="SENSOR HISTIDINE KINASE DCUS"/>
    <property type="match status" value="1"/>
</dbReference>
<evidence type="ECO:0000256" key="5">
    <source>
        <dbReference type="ARBA" id="ARBA00022777"/>
    </source>
</evidence>
<evidence type="ECO:0000256" key="2">
    <source>
        <dbReference type="ARBA" id="ARBA00012438"/>
    </source>
</evidence>
<dbReference type="SUPFAM" id="SSF55890">
    <property type="entry name" value="Sporulation response regulatory protein Spo0B"/>
    <property type="match status" value="1"/>
</dbReference>
<gene>
    <name evidence="8" type="ORF">ATY41_04630</name>
</gene>
<keyword evidence="4" id="KW-0808">Transferase</keyword>
<keyword evidence="5" id="KW-0418">Kinase</keyword>
<dbReference type="Gene3D" id="3.30.565.10">
    <property type="entry name" value="Histidine kinase-like ATPase, C-terminal domain"/>
    <property type="match status" value="1"/>
</dbReference>
<dbReference type="InterPro" id="IPR016120">
    <property type="entry name" value="Sig_transdc_His_kin_SpoOB"/>
</dbReference>
<dbReference type="InterPro" id="IPR036890">
    <property type="entry name" value="HATPase_C_sf"/>
</dbReference>
<dbReference type="AlphaFoldDB" id="A0A1E2SI75"/>